<keyword evidence="1" id="KW-0812">Transmembrane</keyword>
<proteinExistence type="predicted"/>
<sequence length="103" mass="11834">MTYLILSSSSVCSVSQYLTLIGLFWFFRLSEGLNTFGLLDLMKIHTSIFKEVFSSSERPLKATDLISSPPESNPWQLENRVEGYWRDFLLDVEGDSLFTERSV</sequence>
<dbReference type="EMBL" id="JAHUTJ010055175">
    <property type="protein sequence ID" value="MED6285781.1"/>
    <property type="molecule type" value="Genomic_DNA"/>
</dbReference>
<keyword evidence="1" id="KW-1133">Transmembrane helix</keyword>
<evidence type="ECO:0000256" key="1">
    <source>
        <dbReference type="SAM" id="Phobius"/>
    </source>
</evidence>
<organism evidence="2 3">
    <name type="scientific">Characodon lateralis</name>
    <dbReference type="NCBI Taxonomy" id="208331"/>
    <lineage>
        <taxon>Eukaryota</taxon>
        <taxon>Metazoa</taxon>
        <taxon>Chordata</taxon>
        <taxon>Craniata</taxon>
        <taxon>Vertebrata</taxon>
        <taxon>Euteleostomi</taxon>
        <taxon>Actinopterygii</taxon>
        <taxon>Neopterygii</taxon>
        <taxon>Teleostei</taxon>
        <taxon>Neoteleostei</taxon>
        <taxon>Acanthomorphata</taxon>
        <taxon>Ovalentaria</taxon>
        <taxon>Atherinomorphae</taxon>
        <taxon>Cyprinodontiformes</taxon>
        <taxon>Goodeidae</taxon>
        <taxon>Characodon</taxon>
    </lineage>
</organism>
<keyword evidence="1" id="KW-0472">Membrane</keyword>
<reference evidence="2 3" key="1">
    <citation type="submission" date="2021-06" db="EMBL/GenBank/DDBJ databases">
        <authorList>
            <person name="Palmer J.M."/>
        </authorList>
    </citation>
    <scope>NUCLEOTIDE SEQUENCE [LARGE SCALE GENOMIC DNA]</scope>
    <source>
        <strain evidence="2 3">CL_MEX2019</strain>
        <tissue evidence="2">Muscle</tissue>
    </source>
</reference>
<keyword evidence="3" id="KW-1185">Reference proteome</keyword>
<name>A0ABU7EG94_9TELE</name>
<evidence type="ECO:0000313" key="2">
    <source>
        <dbReference type="EMBL" id="MED6285781.1"/>
    </source>
</evidence>
<comment type="caution">
    <text evidence="2">The sequence shown here is derived from an EMBL/GenBank/DDBJ whole genome shotgun (WGS) entry which is preliminary data.</text>
</comment>
<accession>A0ABU7EG94</accession>
<feature type="transmembrane region" description="Helical" evidence="1">
    <location>
        <begin position="6"/>
        <end position="27"/>
    </location>
</feature>
<protein>
    <submittedName>
        <fullName evidence="2">Uncharacterized protein</fullName>
    </submittedName>
</protein>
<dbReference type="Proteomes" id="UP001352852">
    <property type="component" value="Unassembled WGS sequence"/>
</dbReference>
<evidence type="ECO:0000313" key="3">
    <source>
        <dbReference type="Proteomes" id="UP001352852"/>
    </source>
</evidence>
<gene>
    <name evidence="2" type="ORF">CHARACLAT_032647</name>
</gene>